<feature type="compositionally biased region" description="Polar residues" evidence="2">
    <location>
        <begin position="348"/>
        <end position="357"/>
    </location>
</feature>
<gene>
    <name evidence="4" type="ORF">OOU_Y34scaffold00800g1</name>
</gene>
<dbReference type="InterPro" id="IPR006600">
    <property type="entry name" value="HTH_CenpB_DNA-bd_dom"/>
</dbReference>
<evidence type="ECO:0000313" key="4">
    <source>
        <dbReference type="EMBL" id="ELQ34078.1"/>
    </source>
</evidence>
<evidence type="ECO:0000256" key="2">
    <source>
        <dbReference type="SAM" id="MobiDB-lite"/>
    </source>
</evidence>
<sequence>MRKSMNMNTAGGHAGSDSSNGYNCYADLYYRQTMSTQHDNTSPYTLPDVQPQQHQSQFCVGHPQLASLDTSSIWPSGAKSPSFPSNQNTQISPTVATPIATRPIGGRNTLKPQPRVKISNKLKREICNFHSENRSLKQAEIATRFKVDRRQVFTNVLFGIARFQAQFKIKILSEKDKILAVDELSELSEADIEEKLISWINQRPSVVSAEQIREKIRQICEDNPEISKQLAKRVLSLNWMKAFKRKHRFGIPCFQTFKPYVPQRRTSPASPQNYLRGSPAASTQDDNRTCKSNSFSENDSFSPFMSTPMSTASPVSCPAISDGGSVSIQNRLEPLKRLDFDDFERKQTQAPHHTANQRCGPKGLSSGFYQVPPADSPGPQLPPTSSFVVSPEPPQSWTNYHNVLQSSDSFSYAVDSGGSEHSRPTKENAQRAVETLLNYIDNGAGDVGDFLAVLNLTERLGLHKNGDFTM</sequence>
<keyword evidence="1" id="KW-0238">DNA-binding</keyword>
<dbReference type="EMBL" id="JH792954">
    <property type="protein sequence ID" value="ELQ34078.1"/>
    <property type="molecule type" value="Genomic_DNA"/>
</dbReference>
<dbReference type="AlphaFoldDB" id="A0AA97NPP5"/>
<proteinExistence type="predicted"/>
<organism evidence="4">
    <name type="scientific">Pyricularia oryzae (strain Y34)</name>
    <name type="common">Rice blast fungus</name>
    <name type="synonym">Magnaporthe oryzae</name>
    <dbReference type="NCBI Taxonomy" id="1143189"/>
    <lineage>
        <taxon>Eukaryota</taxon>
        <taxon>Fungi</taxon>
        <taxon>Dikarya</taxon>
        <taxon>Ascomycota</taxon>
        <taxon>Pezizomycotina</taxon>
        <taxon>Sordariomycetes</taxon>
        <taxon>Sordariomycetidae</taxon>
        <taxon>Magnaporthales</taxon>
        <taxon>Pyriculariaceae</taxon>
        <taxon>Pyricularia</taxon>
    </lineage>
</organism>
<dbReference type="GO" id="GO:0003677">
    <property type="term" value="F:DNA binding"/>
    <property type="evidence" value="ECO:0007669"/>
    <property type="project" value="UniProtKB-KW"/>
</dbReference>
<dbReference type="Proteomes" id="UP000011086">
    <property type="component" value="Unassembled WGS sequence"/>
</dbReference>
<feature type="region of interest" description="Disordered" evidence="2">
    <location>
        <begin position="262"/>
        <end position="315"/>
    </location>
</feature>
<feature type="domain" description="HTH CENPB-type" evidence="3">
    <location>
        <begin position="180"/>
        <end position="253"/>
    </location>
</feature>
<dbReference type="Pfam" id="PF03221">
    <property type="entry name" value="HTH_Tnp_Tc5"/>
    <property type="match status" value="1"/>
</dbReference>
<evidence type="ECO:0000256" key="1">
    <source>
        <dbReference type="ARBA" id="ARBA00023125"/>
    </source>
</evidence>
<protein>
    <recommendedName>
        <fullName evidence="3">HTH CENPB-type domain-containing protein</fullName>
    </recommendedName>
</protein>
<feature type="compositionally biased region" description="Polar residues" evidence="2">
    <location>
        <begin position="264"/>
        <end position="314"/>
    </location>
</feature>
<dbReference type="PROSITE" id="PS51253">
    <property type="entry name" value="HTH_CENPB"/>
    <property type="match status" value="1"/>
</dbReference>
<accession>A0AA97NPP5</accession>
<name>A0AA97NPP5_PYRO3</name>
<reference evidence="4" key="1">
    <citation type="journal article" date="2012" name="PLoS Genet.">
        <title>Comparative analysis of the genomes of two field isolates of the rice blast fungus Magnaporthe oryzae.</title>
        <authorList>
            <person name="Xue M."/>
            <person name="Yang J."/>
            <person name="Li Z."/>
            <person name="Hu S."/>
            <person name="Yao N."/>
            <person name="Dean R.A."/>
            <person name="Zhao W."/>
            <person name="Shen M."/>
            <person name="Zhang H."/>
            <person name="Li C."/>
            <person name="Liu L."/>
            <person name="Cao L."/>
            <person name="Xu X."/>
            <person name="Xing Y."/>
            <person name="Hsiang T."/>
            <person name="Zhang Z."/>
            <person name="Xu J.R."/>
            <person name="Peng Y.L."/>
        </authorList>
    </citation>
    <scope>NUCLEOTIDE SEQUENCE</scope>
    <source>
        <strain evidence="4">Y34</strain>
    </source>
</reference>
<dbReference type="Gene3D" id="1.10.10.60">
    <property type="entry name" value="Homeodomain-like"/>
    <property type="match status" value="1"/>
</dbReference>
<evidence type="ECO:0000259" key="3">
    <source>
        <dbReference type="PROSITE" id="PS51253"/>
    </source>
</evidence>
<feature type="region of interest" description="Disordered" evidence="2">
    <location>
        <begin position="347"/>
        <end position="393"/>
    </location>
</feature>